<reference evidence="3" key="1">
    <citation type="submission" date="2023-09" db="EMBL/GenBank/DDBJ databases">
        <title>Arcobacter tbilisiensis sp. nov. isolated from chicken meat in Tbilisi, Georgia.</title>
        <authorList>
            <person name="Matthias R."/>
            <person name="Zautner A.E."/>
        </authorList>
    </citation>
    <scope>NUCLEOTIDE SEQUENCE</scope>
    <source>
        <strain evidence="3">LEO 107</strain>
        <plasmid evidence="3">p3_LEO_107</plasmid>
    </source>
</reference>
<dbReference type="InterPro" id="IPR036390">
    <property type="entry name" value="WH_DNA-bd_sf"/>
</dbReference>
<comment type="similarity">
    <text evidence="1">Belongs to the initiator RepB protein family.</text>
</comment>
<dbReference type="Gene3D" id="1.10.10.10">
    <property type="entry name" value="Winged helix-like DNA-binding domain superfamily/Winged helix DNA-binding domain"/>
    <property type="match status" value="2"/>
</dbReference>
<evidence type="ECO:0000256" key="1">
    <source>
        <dbReference type="ARBA" id="ARBA00038283"/>
    </source>
</evidence>
<dbReference type="InterPro" id="IPR000525">
    <property type="entry name" value="Initiator_Rep_WH1"/>
</dbReference>
<gene>
    <name evidence="3" type="ORF">RJG54_12220</name>
</gene>
<dbReference type="GO" id="GO:0003887">
    <property type="term" value="F:DNA-directed DNA polymerase activity"/>
    <property type="evidence" value="ECO:0007669"/>
    <property type="project" value="InterPro"/>
</dbReference>
<dbReference type="EMBL" id="CP134848">
    <property type="protein sequence ID" value="WNL18064.1"/>
    <property type="molecule type" value="Genomic_DNA"/>
</dbReference>
<sequence>MGKLELKNELVVKKSEQLIYSKYKLSAPAQKLVTTVISLVQEEDESNKEYSILAKDFLELCGTKTNNREYLKDACEEIFTKPLKIKEPKGWLIVNWCSSIRYIDDQGTIKFKVSDELKPYILNLKNNYLKYDLKNILPLKSEYSIRVYEWLKDIYNSKQRYNKKMIEEFEIEFLRERLIVPSSYNFGMMKDRVIEKAKEDLEKHTDIRFTYQALKKGSGNTFTHIEFTISKNFDVLEEMEKIEQLPHYLQSYLNFVNKLRTIYKDTSKYFMQLKIDLGDGDKSYFFGINKDDLIYAMSFDGGDSIQVSKAKAEIIYNSSYLTAQHSKVYRDFLTIHKGDFWDLAKDEESRDYYKSLATEITTILKSNDPRIKPMF</sequence>
<organism evidence="3">
    <name type="scientific">Arcobacter sp. AZ-2023</name>
    <dbReference type="NCBI Taxonomy" id="3074453"/>
    <lineage>
        <taxon>Bacteria</taxon>
        <taxon>Pseudomonadati</taxon>
        <taxon>Campylobacterota</taxon>
        <taxon>Epsilonproteobacteria</taxon>
        <taxon>Campylobacterales</taxon>
        <taxon>Arcobacteraceae</taxon>
        <taxon>Arcobacter</taxon>
    </lineage>
</organism>
<dbReference type="GO" id="GO:0006270">
    <property type="term" value="P:DNA replication initiation"/>
    <property type="evidence" value="ECO:0007669"/>
    <property type="project" value="InterPro"/>
</dbReference>
<evidence type="ECO:0000259" key="2">
    <source>
        <dbReference type="Pfam" id="PF01051"/>
    </source>
</evidence>
<dbReference type="InterPro" id="IPR036388">
    <property type="entry name" value="WH-like_DNA-bd_sf"/>
</dbReference>
<dbReference type="AlphaFoldDB" id="A0AA96I593"/>
<dbReference type="Pfam" id="PF01051">
    <property type="entry name" value="Rep3_N"/>
    <property type="match status" value="1"/>
</dbReference>
<dbReference type="Pfam" id="PF21205">
    <property type="entry name" value="Rep3_C"/>
    <property type="match status" value="1"/>
</dbReference>
<keyword evidence="3" id="KW-0614">Plasmid</keyword>
<name>A0AA96I593_9BACT</name>
<protein>
    <submittedName>
        <fullName evidence="3">Replication initiation protein</fullName>
    </submittedName>
</protein>
<geneLocation type="plasmid" evidence="3">
    <name>p3_LEO_107</name>
</geneLocation>
<proteinExistence type="inferred from homology"/>
<dbReference type="SUPFAM" id="SSF46785">
    <property type="entry name" value="Winged helix' DNA-binding domain"/>
    <property type="match status" value="2"/>
</dbReference>
<accession>A0AA96I593</accession>
<feature type="domain" description="Initiator Rep protein WH1" evidence="2">
    <location>
        <begin position="12"/>
        <end position="152"/>
    </location>
</feature>
<evidence type="ECO:0000313" key="3">
    <source>
        <dbReference type="EMBL" id="WNL18064.1"/>
    </source>
</evidence>